<keyword evidence="2 5" id="KW-0812">Transmembrane</keyword>
<evidence type="ECO:0000256" key="4">
    <source>
        <dbReference type="ARBA" id="ARBA00023136"/>
    </source>
</evidence>
<sequence length="451" mass="47505">MSARAITREPGLSVIDGVAMLVGVVIGVGIFGFPPLVAQHADNTVVYIGLWLAGGLVMLVGALCYAELGAGYPDRGGEYHYLNLAWGRQVSLLFAWARGTVIQTGAIAVVAFIYGDYAQRLLPLGEYGSAWHATLVVLALTALNVLGTYESKRLQVLFTGITLLALVTVILAGLLLAEPVADVAPAAADADAGGNLAGMLGMGMVFVLLTYGGWNEAAYLSGELRNPGRNMSRVLLIGTLVVTGVYLLANLVFLNIFSLDGLRQSSAIGADLMTIVAGPWGGVLLSVLICITAISTLNATILTGSRVYYALGRDVPQLSMLGAWNDRAATPVRALLVQCLITLPLLLFGALSENGVQSMVAYTAPVFWLFMCLTALSLLRLRRRNPDRARPFSVPLYPLLPLLFAASCLGLFWSSTLYAGVGALLGLAILAAGLPLLLLQRPAETVASGSN</sequence>
<feature type="transmembrane region" description="Helical" evidence="5">
    <location>
        <begin position="394"/>
        <end position="413"/>
    </location>
</feature>
<dbReference type="RefSeq" id="WP_013790243.1">
    <property type="nucleotide sequence ID" value="NC_015556.1"/>
</dbReference>
<feature type="transmembrane region" description="Helical" evidence="5">
    <location>
        <begin position="196"/>
        <end position="214"/>
    </location>
</feature>
<dbReference type="OrthoDB" id="9771067at2"/>
<dbReference type="PANTHER" id="PTHR11785">
    <property type="entry name" value="AMINO ACID TRANSPORTER"/>
    <property type="match status" value="1"/>
</dbReference>
<evidence type="ECO:0000313" key="7">
    <source>
        <dbReference type="Proteomes" id="UP000000686"/>
    </source>
</evidence>
<dbReference type="GO" id="GO:0015179">
    <property type="term" value="F:L-amino acid transmembrane transporter activity"/>
    <property type="evidence" value="ECO:0007669"/>
    <property type="project" value="TreeGrafter"/>
</dbReference>
<reference evidence="6 7" key="1">
    <citation type="submission" date="2011-04" db="EMBL/GenBank/DDBJ databases">
        <title>Complete sequence of Pseudomonas fulva 12-X.</title>
        <authorList>
            <consortium name="US DOE Joint Genome Institute"/>
            <person name="Lucas S."/>
            <person name="Han J."/>
            <person name="Lapidus A."/>
            <person name="Cheng J.-F."/>
            <person name="Goodwin L."/>
            <person name="Pitluck S."/>
            <person name="Peters L."/>
            <person name="Mikhailova N."/>
            <person name="Pagani I."/>
            <person name="Davenport K."/>
            <person name="Han C."/>
            <person name="Tapia R."/>
            <person name="Land M."/>
            <person name="Hauser L."/>
            <person name="Kyrpides N."/>
            <person name="Ivanova N."/>
            <person name="Pagani I."/>
            <person name="Lcollab F.I."/>
            <person name="Woyke T."/>
        </authorList>
    </citation>
    <scope>NUCLEOTIDE SEQUENCE [LARGE SCALE GENOMIC DNA]</scope>
    <source>
        <strain evidence="7">12-X</strain>
    </source>
</reference>
<evidence type="ECO:0000313" key="6">
    <source>
        <dbReference type="EMBL" id="AEF21112.1"/>
    </source>
</evidence>
<feature type="transmembrane region" description="Helical" evidence="5">
    <location>
        <begin position="283"/>
        <end position="311"/>
    </location>
</feature>
<feature type="transmembrane region" description="Helical" evidence="5">
    <location>
        <begin position="332"/>
        <end position="350"/>
    </location>
</feature>
<dbReference type="PANTHER" id="PTHR11785:SF512">
    <property type="entry name" value="SOBREMESA, ISOFORM B"/>
    <property type="match status" value="1"/>
</dbReference>
<dbReference type="KEGG" id="pfv:Psefu_1135"/>
<dbReference type="STRING" id="743720.Psefu_1135"/>
<comment type="subcellular location">
    <subcellularLocation>
        <location evidence="1">Membrane</location>
        <topology evidence="1">Multi-pass membrane protein</topology>
    </subcellularLocation>
</comment>
<feature type="transmembrane region" description="Helical" evidence="5">
    <location>
        <begin position="234"/>
        <end position="257"/>
    </location>
</feature>
<dbReference type="InterPro" id="IPR050598">
    <property type="entry name" value="AminoAcid_Transporter"/>
</dbReference>
<name>F6AC32_PSEF1</name>
<evidence type="ECO:0000256" key="3">
    <source>
        <dbReference type="ARBA" id="ARBA00022989"/>
    </source>
</evidence>
<evidence type="ECO:0000256" key="1">
    <source>
        <dbReference type="ARBA" id="ARBA00004141"/>
    </source>
</evidence>
<keyword evidence="7" id="KW-1185">Reference proteome</keyword>
<dbReference type="Pfam" id="PF13520">
    <property type="entry name" value="AA_permease_2"/>
    <property type="match status" value="1"/>
</dbReference>
<feature type="transmembrane region" description="Helical" evidence="5">
    <location>
        <begin position="45"/>
        <end position="69"/>
    </location>
</feature>
<feature type="transmembrane region" description="Helical" evidence="5">
    <location>
        <begin position="12"/>
        <end position="33"/>
    </location>
</feature>
<feature type="transmembrane region" description="Helical" evidence="5">
    <location>
        <begin position="362"/>
        <end position="382"/>
    </location>
</feature>
<dbReference type="eggNOG" id="COG0531">
    <property type="taxonomic scope" value="Bacteria"/>
</dbReference>
<dbReference type="AlphaFoldDB" id="F6AC32"/>
<dbReference type="Gene3D" id="1.20.1740.10">
    <property type="entry name" value="Amino acid/polyamine transporter I"/>
    <property type="match status" value="1"/>
</dbReference>
<organism evidence="6 7">
    <name type="scientific">Pseudomonas fulva (strain 12-X)</name>
    <dbReference type="NCBI Taxonomy" id="743720"/>
    <lineage>
        <taxon>Bacteria</taxon>
        <taxon>Pseudomonadati</taxon>
        <taxon>Pseudomonadota</taxon>
        <taxon>Gammaproteobacteria</taxon>
        <taxon>Pseudomonadales</taxon>
        <taxon>Pseudomonadaceae</taxon>
        <taxon>Pseudomonas</taxon>
    </lineage>
</organism>
<protein>
    <submittedName>
        <fullName evidence="6">Amino acid permease-associated region</fullName>
    </submittedName>
</protein>
<dbReference type="Proteomes" id="UP000000686">
    <property type="component" value="Chromosome"/>
</dbReference>
<feature type="transmembrane region" description="Helical" evidence="5">
    <location>
        <begin position="419"/>
        <end position="439"/>
    </location>
</feature>
<evidence type="ECO:0000256" key="2">
    <source>
        <dbReference type="ARBA" id="ARBA00022692"/>
    </source>
</evidence>
<feature type="transmembrane region" description="Helical" evidence="5">
    <location>
        <begin position="129"/>
        <end position="149"/>
    </location>
</feature>
<feature type="transmembrane region" description="Helical" evidence="5">
    <location>
        <begin position="156"/>
        <end position="176"/>
    </location>
</feature>
<keyword evidence="4 5" id="KW-0472">Membrane</keyword>
<dbReference type="HOGENOM" id="CLU_007946_3_4_6"/>
<dbReference type="GO" id="GO:0016020">
    <property type="term" value="C:membrane"/>
    <property type="evidence" value="ECO:0007669"/>
    <property type="project" value="UniProtKB-SubCell"/>
</dbReference>
<proteinExistence type="predicted"/>
<dbReference type="PIRSF" id="PIRSF006060">
    <property type="entry name" value="AA_transporter"/>
    <property type="match status" value="1"/>
</dbReference>
<accession>F6AC32</accession>
<dbReference type="InterPro" id="IPR002293">
    <property type="entry name" value="AA/rel_permease1"/>
</dbReference>
<dbReference type="EMBL" id="CP002727">
    <property type="protein sequence ID" value="AEF21112.1"/>
    <property type="molecule type" value="Genomic_DNA"/>
</dbReference>
<evidence type="ECO:0000256" key="5">
    <source>
        <dbReference type="SAM" id="Phobius"/>
    </source>
</evidence>
<gene>
    <name evidence="6" type="ordered locus">Psefu_1135</name>
</gene>
<feature type="transmembrane region" description="Helical" evidence="5">
    <location>
        <begin position="90"/>
        <end position="114"/>
    </location>
</feature>
<keyword evidence="3 5" id="KW-1133">Transmembrane helix</keyword>